<keyword evidence="2" id="KW-1185">Reference proteome</keyword>
<proteinExistence type="predicted"/>
<accession>A0A0C9VYJ5</accession>
<dbReference type="EMBL" id="KN837122">
    <property type="protein sequence ID" value="KIJ43536.1"/>
    <property type="molecule type" value="Genomic_DNA"/>
</dbReference>
<evidence type="ECO:0000313" key="2">
    <source>
        <dbReference type="Proteomes" id="UP000054279"/>
    </source>
</evidence>
<sequence length="148" mass="16861">MHPTLVLFSSTHTRQRSEIGKRRGINLLEHILASSETLSSVTLASVSLNWNIPDDTIFPHLAIFTLVDPLCRFSEARPRNAEKSFQSSSHLKNLTIRHEYGKLRLLPPRTVTPRFPDLVSLTVHSVLDDDDLLYSLKRFENLGKFQPS</sequence>
<organism evidence="1 2">
    <name type="scientific">Sphaerobolus stellatus (strain SS14)</name>
    <dbReference type="NCBI Taxonomy" id="990650"/>
    <lineage>
        <taxon>Eukaryota</taxon>
        <taxon>Fungi</taxon>
        <taxon>Dikarya</taxon>
        <taxon>Basidiomycota</taxon>
        <taxon>Agaricomycotina</taxon>
        <taxon>Agaricomycetes</taxon>
        <taxon>Phallomycetidae</taxon>
        <taxon>Geastrales</taxon>
        <taxon>Sphaerobolaceae</taxon>
        <taxon>Sphaerobolus</taxon>
    </lineage>
</organism>
<protein>
    <submittedName>
        <fullName evidence="1">Uncharacterized protein</fullName>
    </submittedName>
</protein>
<dbReference type="Proteomes" id="UP000054279">
    <property type="component" value="Unassembled WGS sequence"/>
</dbReference>
<evidence type="ECO:0000313" key="1">
    <source>
        <dbReference type="EMBL" id="KIJ43536.1"/>
    </source>
</evidence>
<gene>
    <name evidence="1" type="ORF">M422DRAFT_30818</name>
</gene>
<name>A0A0C9VYJ5_SPHS4</name>
<dbReference type="HOGENOM" id="CLU_1759961_0_0_1"/>
<reference evidence="1 2" key="1">
    <citation type="submission" date="2014-06" db="EMBL/GenBank/DDBJ databases">
        <title>Evolutionary Origins and Diversification of the Mycorrhizal Mutualists.</title>
        <authorList>
            <consortium name="DOE Joint Genome Institute"/>
            <consortium name="Mycorrhizal Genomics Consortium"/>
            <person name="Kohler A."/>
            <person name="Kuo A."/>
            <person name="Nagy L.G."/>
            <person name="Floudas D."/>
            <person name="Copeland A."/>
            <person name="Barry K.W."/>
            <person name="Cichocki N."/>
            <person name="Veneault-Fourrey C."/>
            <person name="LaButti K."/>
            <person name="Lindquist E.A."/>
            <person name="Lipzen A."/>
            <person name="Lundell T."/>
            <person name="Morin E."/>
            <person name="Murat C."/>
            <person name="Riley R."/>
            <person name="Ohm R."/>
            <person name="Sun H."/>
            <person name="Tunlid A."/>
            <person name="Henrissat B."/>
            <person name="Grigoriev I.V."/>
            <person name="Hibbett D.S."/>
            <person name="Martin F."/>
        </authorList>
    </citation>
    <scope>NUCLEOTIDE SEQUENCE [LARGE SCALE GENOMIC DNA]</scope>
    <source>
        <strain evidence="1 2">SS14</strain>
    </source>
</reference>
<dbReference type="AlphaFoldDB" id="A0A0C9VYJ5"/>